<dbReference type="RefSeq" id="WP_149816463.1">
    <property type="nucleotide sequence ID" value="NZ_VUOA01000017.1"/>
</dbReference>
<keyword evidence="3" id="KW-1185">Reference proteome</keyword>
<dbReference type="InterPro" id="IPR024399">
    <property type="entry name" value="DUF2628"/>
</dbReference>
<keyword evidence="1" id="KW-1133">Transmembrane helix</keyword>
<evidence type="ECO:0000313" key="3">
    <source>
        <dbReference type="Proteomes" id="UP000323142"/>
    </source>
</evidence>
<reference evidence="2 3" key="1">
    <citation type="submission" date="2019-09" db="EMBL/GenBank/DDBJ databases">
        <title>Salinarimonas rosea gen. nov., sp. nov., a new member of the a-2 subgroup of the Proteobacteria.</title>
        <authorList>
            <person name="Liu J."/>
        </authorList>
    </citation>
    <scope>NUCLEOTIDE SEQUENCE [LARGE SCALE GENOMIC DNA]</scope>
    <source>
        <strain evidence="2 3">BN140002</strain>
    </source>
</reference>
<reference evidence="2 3" key="2">
    <citation type="submission" date="2019-09" db="EMBL/GenBank/DDBJ databases">
        <authorList>
            <person name="Jin C."/>
        </authorList>
    </citation>
    <scope>NUCLEOTIDE SEQUENCE [LARGE SCALE GENOMIC DNA]</scope>
    <source>
        <strain evidence="2 3">BN140002</strain>
    </source>
</reference>
<dbReference type="EMBL" id="VUOA01000017">
    <property type="protein sequence ID" value="KAA2237852.1"/>
    <property type="molecule type" value="Genomic_DNA"/>
</dbReference>
<accession>A0A5B2VHM3</accession>
<keyword evidence="1" id="KW-0812">Transmembrane</keyword>
<name>A0A5B2VHM3_9HYPH</name>
<gene>
    <name evidence="2" type="ORF">F0L46_07590</name>
</gene>
<dbReference type="AlphaFoldDB" id="A0A5B2VHM3"/>
<comment type="caution">
    <text evidence="2">The sequence shown here is derived from an EMBL/GenBank/DDBJ whole genome shotgun (WGS) entry which is preliminary data.</text>
</comment>
<feature type="transmembrane region" description="Helical" evidence="1">
    <location>
        <begin position="24"/>
        <end position="44"/>
    </location>
</feature>
<feature type="transmembrane region" description="Helical" evidence="1">
    <location>
        <begin position="74"/>
        <end position="93"/>
    </location>
</feature>
<protein>
    <submittedName>
        <fullName evidence="2">DUF2628 domain-containing protein</fullName>
    </submittedName>
</protein>
<organism evidence="2 3">
    <name type="scientific">Salinarimonas soli</name>
    <dbReference type="NCBI Taxonomy" id="1638099"/>
    <lineage>
        <taxon>Bacteria</taxon>
        <taxon>Pseudomonadati</taxon>
        <taxon>Pseudomonadota</taxon>
        <taxon>Alphaproteobacteria</taxon>
        <taxon>Hyphomicrobiales</taxon>
        <taxon>Salinarimonadaceae</taxon>
        <taxon>Salinarimonas</taxon>
    </lineage>
</organism>
<dbReference type="Pfam" id="PF10947">
    <property type="entry name" value="DUF2628"/>
    <property type="match status" value="1"/>
</dbReference>
<feature type="transmembrane region" description="Helical" evidence="1">
    <location>
        <begin position="49"/>
        <end position="68"/>
    </location>
</feature>
<sequence length="163" mass="17998">MKPYTLHLPNDAPIGEPEALDRAVLVRDTFSWGAFIFTALWFFWHRLWLVGLAVLVGLFLVQAGLQALGAHPTAVFLAQILLSLLLGLEAASLRRWTLRRRGRPEVDTVMADGLEEAETKAFRRWLDRRPPPLPASIPGTVGAGRPAEGSPVIGLFPQAERSL</sequence>
<dbReference type="OrthoDB" id="7285394at2"/>
<proteinExistence type="predicted"/>
<evidence type="ECO:0000256" key="1">
    <source>
        <dbReference type="SAM" id="Phobius"/>
    </source>
</evidence>
<evidence type="ECO:0000313" key="2">
    <source>
        <dbReference type="EMBL" id="KAA2237852.1"/>
    </source>
</evidence>
<keyword evidence="1" id="KW-0472">Membrane</keyword>
<dbReference type="Proteomes" id="UP000323142">
    <property type="component" value="Unassembled WGS sequence"/>
</dbReference>